<keyword evidence="4" id="KW-1185">Reference proteome</keyword>
<sequence>MSHLAAVMANSTVLAIHPREDRSCVSGYLWWVCAASPGYRGCRAVDACQQNPIGCPPHDQMPETAPISMSFSSPWITSSTVTPSSTKPSLISSSLTKSSASFGATFLSSSSTSPSLSPSSIIPKTSSLVLPAPAASSDTSTDTGGAGVVLPVGTLVGIIVGCCVFAGLVVLGAYMLWGKYKRKGDDEGGVARAFIPQRGHERDYIPDPYDSQTAGAASGSTHVPDTPELDSSAPRSPVPELESPTSAVRQEITTAPAEEYHAWRPRATLSPTEWEVNARTYANSWTKFGDVQDSVENIL</sequence>
<dbReference type="Proteomes" id="UP001174934">
    <property type="component" value="Unassembled WGS sequence"/>
</dbReference>
<proteinExistence type="predicted"/>
<dbReference type="AlphaFoldDB" id="A0AA40C788"/>
<keyword evidence="2" id="KW-0812">Transmembrane</keyword>
<comment type="caution">
    <text evidence="3">The sequence shown here is derived from an EMBL/GenBank/DDBJ whole genome shotgun (WGS) entry which is preliminary data.</text>
</comment>
<keyword evidence="2" id="KW-0472">Membrane</keyword>
<name>A0AA40C788_9PEZI</name>
<dbReference type="EMBL" id="JAULSR010000002">
    <property type="protein sequence ID" value="KAK0628146.1"/>
    <property type="molecule type" value="Genomic_DNA"/>
</dbReference>
<evidence type="ECO:0000313" key="4">
    <source>
        <dbReference type="Proteomes" id="UP001174934"/>
    </source>
</evidence>
<reference evidence="3" key="1">
    <citation type="submission" date="2023-06" db="EMBL/GenBank/DDBJ databases">
        <title>Genome-scale phylogeny and comparative genomics of the fungal order Sordariales.</title>
        <authorList>
            <consortium name="Lawrence Berkeley National Laboratory"/>
            <person name="Hensen N."/>
            <person name="Bonometti L."/>
            <person name="Westerberg I."/>
            <person name="Brannstrom I.O."/>
            <person name="Guillou S."/>
            <person name="Cros-Aarteil S."/>
            <person name="Calhoun S."/>
            <person name="Haridas S."/>
            <person name="Kuo A."/>
            <person name="Mondo S."/>
            <person name="Pangilinan J."/>
            <person name="Riley R."/>
            <person name="LaButti K."/>
            <person name="Andreopoulos B."/>
            <person name="Lipzen A."/>
            <person name="Chen C."/>
            <person name="Yanf M."/>
            <person name="Daum C."/>
            <person name="Ng V."/>
            <person name="Clum A."/>
            <person name="Steindorff A."/>
            <person name="Ohm R."/>
            <person name="Martin F."/>
            <person name="Silar P."/>
            <person name="Natvig D."/>
            <person name="Lalanne C."/>
            <person name="Gautier V."/>
            <person name="Ament-velasquez S.L."/>
            <person name="Kruys A."/>
            <person name="Hutchinson M.I."/>
            <person name="Powell A.J."/>
            <person name="Barry K."/>
            <person name="Miller A.N."/>
            <person name="Grigoriev I.V."/>
            <person name="Debuchy R."/>
            <person name="Gladieux P."/>
            <person name="Thoren M.H."/>
            <person name="Johannesson H."/>
        </authorList>
    </citation>
    <scope>NUCLEOTIDE SEQUENCE</scope>
    <source>
        <strain evidence="3">SMH3391-2</strain>
    </source>
</reference>
<evidence type="ECO:0000256" key="2">
    <source>
        <dbReference type="SAM" id="Phobius"/>
    </source>
</evidence>
<evidence type="ECO:0000313" key="3">
    <source>
        <dbReference type="EMBL" id="KAK0628146.1"/>
    </source>
</evidence>
<evidence type="ECO:0000256" key="1">
    <source>
        <dbReference type="SAM" id="MobiDB-lite"/>
    </source>
</evidence>
<organism evidence="3 4">
    <name type="scientific">Bombardia bombarda</name>
    <dbReference type="NCBI Taxonomy" id="252184"/>
    <lineage>
        <taxon>Eukaryota</taxon>
        <taxon>Fungi</taxon>
        <taxon>Dikarya</taxon>
        <taxon>Ascomycota</taxon>
        <taxon>Pezizomycotina</taxon>
        <taxon>Sordariomycetes</taxon>
        <taxon>Sordariomycetidae</taxon>
        <taxon>Sordariales</taxon>
        <taxon>Lasiosphaeriaceae</taxon>
        <taxon>Bombardia</taxon>
    </lineage>
</organism>
<accession>A0AA40C788</accession>
<protein>
    <submittedName>
        <fullName evidence="3">Uncharacterized protein</fullName>
    </submittedName>
</protein>
<gene>
    <name evidence="3" type="ORF">B0T17DRAFT_504851</name>
</gene>
<feature type="region of interest" description="Disordered" evidence="1">
    <location>
        <begin position="201"/>
        <end position="247"/>
    </location>
</feature>
<feature type="compositionally biased region" description="Polar residues" evidence="1">
    <location>
        <begin position="210"/>
        <end position="223"/>
    </location>
</feature>
<keyword evidence="2" id="KW-1133">Transmembrane helix</keyword>
<feature type="transmembrane region" description="Helical" evidence="2">
    <location>
        <begin position="155"/>
        <end position="177"/>
    </location>
</feature>